<reference evidence="2 3" key="1">
    <citation type="submission" date="2018-11" db="EMBL/GenBank/DDBJ databases">
        <title>Complete genome sequence of Microcystis aeruginosa NIES-102.</title>
        <authorList>
            <person name="Yamaguchi H."/>
            <person name="Suzuki S."/>
            <person name="Kawachi M."/>
        </authorList>
    </citation>
    <scope>NUCLEOTIDE SEQUENCE [LARGE SCALE GENOMIC DNA]</scope>
    <source>
        <strain evidence="2 3">NIES-102</strain>
    </source>
</reference>
<dbReference type="Proteomes" id="UP000278152">
    <property type="component" value="Chromosome"/>
</dbReference>
<protein>
    <submittedName>
        <fullName evidence="2">Uncharacterized protein</fullName>
    </submittedName>
</protein>
<evidence type="ECO:0000313" key="3">
    <source>
        <dbReference type="Proteomes" id="UP000278152"/>
    </source>
</evidence>
<name>A0A3G9JJ30_MICVR</name>
<gene>
    <name evidence="2" type="ORF">myaer102_25020</name>
</gene>
<dbReference type="EMBL" id="AP019314">
    <property type="protein sequence ID" value="BBH39958.1"/>
    <property type="molecule type" value="Genomic_DNA"/>
</dbReference>
<evidence type="ECO:0000256" key="1">
    <source>
        <dbReference type="SAM" id="MobiDB-lite"/>
    </source>
</evidence>
<dbReference type="AlphaFoldDB" id="A0A3G9JJ30"/>
<proteinExistence type="predicted"/>
<dbReference type="KEGG" id="mvz:myaer102_25020"/>
<sequence length="90" mass="9671">MLTAVRSLAGEAETVGASEETIDGEGLEFRTPKGEVSFDTVKSSEPVKSKVIGKAPSKLKKSARDDISVLDKSELTCVVFISRHTPFSEN</sequence>
<accession>A0A3G9JJ30</accession>
<evidence type="ECO:0000313" key="2">
    <source>
        <dbReference type="EMBL" id="BBH39958.1"/>
    </source>
</evidence>
<organism evidence="2 3">
    <name type="scientific">Microcystis viridis NIES-102</name>
    <dbReference type="NCBI Taxonomy" id="213615"/>
    <lineage>
        <taxon>Bacteria</taxon>
        <taxon>Bacillati</taxon>
        <taxon>Cyanobacteriota</taxon>
        <taxon>Cyanophyceae</taxon>
        <taxon>Oscillatoriophycideae</taxon>
        <taxon>Chroococcales</taxon>
        <taxon>Microcystaceae</taxon>
        <taxon>Microcystis</taxon>
    </lineage>
</organism>
<feature type="region of interest" description="Disordered" evidence="1">
    <location>
        <begin position="1"/>
        <end position="30"/>
    </location>
</feature>